<proteinExistence type="predicted"/>
<accession>A0AAD8C741</accession>
<comment type="caution">
    <text evidence="5">The sequence shown here is derived from an EMBL/GenBank/DDBJ whole genome shotgun (WGS) entry which is preliminary data.</text>
</comment>
<dbReference type="PANTHER" id="PTHR23055:SF60">
    <property type="entry name" value="CALAXIN"/>
    <property type="match status" value="1"/>
</dbReference>
<dbReference type="PROSITE" id="PS00018">
    <property type="entry name" value="EF_HAND_1"/>
    <property type="match status" value="2"/>
</dbReference>
<dbReference type="SUPFAM" id="SSF47473">
    <property type="entry name" value="EF-hand"/>
    <property type="match status" value="1"/>
</dbReference>
<reference evidence="5" key="2">
    <citation type="submission" date="2023-04" db="EMBL/GenBank/DDBJ databases">
        <authorList>
            <person name="Bu L."/>
            <person name="Lu L."/>
            <person name="Laidemitt M.R."/>
            <person name="Zhang S.M."/>
            <person name="Mutuku M."/>
            <person name="Mkoji G."/>
            <person name="Steinauer M."/>
            <person name="Loker E.S."/>
        </authorList>
    </citation>
    <scope>NUCLEOTIDE SEQUENCE</scope>
    <source>
        <strain evidence="5">KasaAsao</strain>
        <tissue evidence="5">Whole Snail</tissue>
    </source>
</reference>
<name>A0AAD8C741_BIOPF</name>
<dbReference type="Pfam" id="PF13499">
    <property type="entry name" value="EF-hand_7"/>
    <property type="match status" value="1"/>
</dbReference>
<dbReference type="PANTHER" id="PTHR23055">
    <property type="entry name" value="CALCIUM BINDING PROTEINS"/>
    <property type="match status" value="1"/>
</dbReference>
<keyword evidence="3" id="KW-0106">Calcium</keyword>
<reference evidence="5" key="1">
    <citation type="journal article" date="2023" name="PLoS Negl. Trop. Dis.">
        <title>A genome sequence for Biomphalaria pfeifferi, the major vector snail for the human-infecting parasite Schistosoma mansoni.</title>
        <authorList>
            <person name="Bu L."/>
            <person name="Lu L."/>
            <person name="Laidemitt M.R."/>
            <person name="Zhang S.M."/>
            <person name="Mutuku M."/>
            <person name="Mkoji G."/>
            <person name="Steinauer M."/>
            <person name="Loker E.S."/>
        </authorList>
    </citation>
    <scope>NUCLEOTIDE SEQUENCE</scope>
    <source>
        <strain evidence="5">KasaAsao</strain>
    </source>
</reference>
<dbReference type="SMART" id="SM00054">
    <property type="entry name" value="EFh"/>
    <property type="match status" value="2"/>
</dbReference>
<evidence type="ECO:0000313" key="5">
    <source>
        <dbReference type="EMBL" id="KAK0067694.1"/>
    </source>
</evidence>
<gene>
    <name evidence="5" type="ORF">Bpfe_002535</name>
</gene>
<dbReference type="AlphaFoldDB" id="A0AAD8C741"/>
<dbReference type="InterPro" id="IPR011992">
    <property type="entry name" value="EF-hand-dom_pair"/>
</dbReference>
<dbReference type="GO" id="GO:0005509">
    <property type="term" value="F:calcium ion binding"/>
    <property type="evidence" value="ECO:0007669"/>
    <property type="project" value="InterPro"/>
</dbReference>
<dbReference type="InterPro" id="IPR028846">
    <property type="entry name" value="Recoverin"/>
</dbReference>
<feature type="domain" description="EF-hand" evidence="4">
    <location>
        <begin position="101"/>
        <end position="136"/>
    </location>
</feature>
<evidence type="ECO:0000256" key="1">
    <source>
        <dbReference type="ARBA" id="ARBA00022723"/>
    </source>
</evidence>
<dbReference type="EMBL" id="JASAOG010000006">
    <property type="protein sequence ID" value="KAK0067694.1"/>
    <property type="molecule type" value="Genomic_DNA"/>
</dbReference>
<dbReference type="Gene3D" id="1.10.238.10">
    <property type="entry name" value="EF-hand"/>
    <property type="match status" value="1"/>
</dbReference>
<keyword evidence="1" id="KW-0479">Metal-binding</keyword>
<evidence type="ECO:0000256" key="2">
    <source>
        <dbReference type="ARBA" id="ARBA00022737"/>
    </source>
</evidence>
<evidence type="ECO:0000259" key="4">
    <source>
        <dbReference type="PROSITE" id="PS50222"/>
    </source>
</evidence>
<protein>
    <submittedName>
        <fullName evidence="5">EF-hand calcium-binding domain-containing protein 1-like isoform X1</fullName>
    </submittedName>
</protein>
<dbReference type="InterPro" id="IPR002048">
    <property type="entry name" value="EF_hand_dom"/>
</dbReference>
<dbReference type="PROSITE" id="PS50222">
    <property type="entry name" value="EF_HAND_2"/>
    <property type="match status" value="2"/>
</dbReference>
<dbReference type="CDD" id="cd00051">
    <property type="entry name" value="EFh"/>
    <property type="match status" value="1"/>
</dbReference>
<evidence type="ECO:0000256" key="3">
    <source>
        <dbReference type="ARBA" id="ARBA00022837"/>
    </source>
</evidence>
<keyword evidence="2" id="KW-0677">Repeat</keyword>
<keyword evidence="6" id="KW-1185">Reference proteome</keyword>
<evidence type="ECO:0000313" key="6">
    <source>
        <dbReference type="Proteomes" id="UP001233172"/>
    </source>
</evidence>
<organism evidence="5 6">
    <name type="scientific">Biomphalaria pfeifferi</name>
    <name type="common">Bloodfluke planorb</name>
    <name type="synonym">Freshwater snail</name>
    <dbReference type="NCBI Taxonomy" id="112525"/>
    <lineage>
        <taxon>Eukaryota</taxon>
        <taxon>Metazoa</taxon>
        <taxon>Spiralia</taxon>
        <taxon>Lophotrochozoa</taxon>
        <taxon>Mollusca</taxon>
        <taxon>Gastropoda</taxon>
        <taxon>Heterobranchia</taxon>
        <taxon>Euthyneura</taxon>
        <taxon>Panpulmonata</taxon>
        <taxon>Hygrophila</taxon>
        <taxon>Lymnaeoidea</taxon>
        <taxon>Planorbidae</taxon>
        <taxon>Biomphalaria</taxon>
    </lineage>
</organism>
<dbReference type="InterPro" id="IPR018247">
    <property type="entry name" value="EF_Hand_1_Ca_BS"/>
</dbReference>
<dbReference type="Proteomes" id="UP001233172">
    <property type="component" value="Unassembled WGS sequence"/>
</dbReference>
<feature type="domain" description="EF-hand" evidence="4">
    <location>
        <begin position="147"/>
        <end position="182"/>
    </location>
</feature>
<sequence length="239" mass="27656">MPTSFQRMQEQTQKLIKSLVDMSGLDEHLVSNLIVYAKQLPKSDAPNEIDELVFVSQMLKQFNFTSPSMVSLMFGAIRSSKSSFATIEEFCKLLIVFMCSNLDLKIHFVFKVYDLNGDGELSFSELYHFLRPCVIMNDSEDVDTEEAVRELVEIVLKVTDIDENGAIDLNEFRRLVKSNVLYLQLLGPCLPTESYLQHFQHVLSTHNESEIRQIFGHERQFAMEKDTKLKYYPIRLELP</sequence>